<evidence type="ECO:0000256" key="2">
    <source>
        <dbReference type="SAM" id="Coils"/>
    </source>
</evidence>
<accession>A0AAF0IYW7</accession>
<dbReference type="Proteomes" id="UP001214415">
    <property type="component" value="Chromosome 3"/>
</dbReference>
<dbReference type="PANTHER" id="PTHR47447">
    <property type="entry name" value="OS03G0856100 PROTEIN"/>
    <property type="match status" value="1"/>
</dbReference>
<organism evidence="3 4">
    <name type="scientific">Malassezia equina</name>
    <dbReference type="NCBI Taxonomy" id="1381935"/>
    <lineage>
        <taxon>Eukaryota</taxon>
        <taxon>Fungi</taxon>
        <taxon>Dikarya</taxon>
        <taxon>Basidiomycota</taxon>
        <taxon>Ustilaginomycotina</taxon>
        <taxon>Malasseziomycetes</taxon>
        <taxon>Malasseziales</taxon>
        <taxon>Malasseziaceae</taxon>
        <taxon>Malassezia</taxon>
    </lineage>
</organism>
<feature type="coiled-coil region" evidence="2">
    <location>
        <begin position="33"/>
        <end position="67"/>
    </location>
</feature>
<keyword evidence="4" id="KW-1185">Reference proteome</keyword>
<dbReference type="EMBL" id="CP119902">
    <property type="protein sequence ID" value="WFD22807.1"/>
    <property type="molecule type" value="Genomic_DNA"/>
</dbReference>
<dbReference type="PANTHER" id="PTHR47447:SF17">
    <property type="entry name" value="OS12G0638900 PROTEIN"/>
    <property type="match status" value="1"/>
</dbReference>
<evidence type="ECO:0000256" key="1">
    <source>
        <dbReference type="ARBA" id="ARBA00022737"/>
    </source>
</evidence>
<dbReference type="AlphaFoldDB" id="A0AAF0IYW7"/>
<keyword evidence="1" id="KW-0677">Repeat</keyword>
<evidence type="ECO:0000313" key="3">
    <source>
        <dbReference type="EMBL" id="WFD22807.1"/>
    </source>
</evidence>
<protein>
    <submittedName>
        <fullName evidence="3">Uncharacterized protein</fullName>
    </submittedName>
</protein>
<sequence length="744" mass="82582">MLRRAARVEPVRLALRALSTGVPCQARRAPPRRGTLRHREIELRRDIAELERQLQVSERREQIVQATQNLPPLDDETLEAMYRELLQSPESDTPSLPPPPPSSSTVLRALAQRWGITSSLPAPTANEVAAQQSAEERQALRDQLVQRLVEADGLDADLRPDEWAALAMQSARDGDAPHVKTVLALALQQGSACLPLFRQVMDVYARAGDVDTVLELSAVLDTQGVQPDAGIQHVVTKAYTQTNQLWKAAQYLAHWEQSKPAPLSSYTLVMEHLLKHPVRELQPLAWSLFYHMRFAAHPVPDAALYAMMIRACAAGVPQPTPLGTRRSGTVMADAERALDLFREMTVHHAIRPNKEVYDSLILTCARRKEHYRDAIQLLRQLMDLSSDPTSPMAPDAYTYNAVLQGSARQGDLATARWILADLVHTSMARGAVHGPNEETMTNLFWTYAVYQAPVRRSDVARAADSPDTEEATAHEEASDVVEAEARTFTQTMPQTASDVMGEAQALMARILADQGQTDAVEHPLASVALTPRMLNAYLSVLAHHLRPPQRLEALIHATESPEGVFKQAGVEPNAHTWAMLLNACTMHKDRAHANEVAERVWAQWRALETQADSKVDAKTVSKMWALMIRQHAKSFRVAEGLALLEEFLHTYPAATKMSQTSLPTLPPAPNRLDWAPLPPPPDLLAALAAQPRTNVSADKYAPLAFARPQLRFRDLELLHHRCVTLQQVAGLNLITRVDRAYRAA</sequence>
<keyword evidence="2" id="KW-0175">Coiled coil</keyword>
<dbReference type="InterPro" id="IPR011990">
    <property type="entry name" value="TPR-like_helical_dom_sf"/>
</dbReference>
<reference evidence="3" key="1">
    <citation type="submission" date="2023-03" db="EMBL/GenBank/DDBJ databases">
        <title>Mating type loci evolution in Malassezia.</title>
        <authorList>
            <person name="Coelho M.A."/>
        </authorList>
    </citation>
    <scope>NUCLEOTIDE SEQUENCE</scope>
    <source>
        <strain evidence="3">CBS 12830</strain>
    </source>
</reference>
<evidence type="ECO:0000313" key="4">
    <source>
        <dbReference type="Proteomes" id="UP001214415"/>
    </source>
</evidence>
<name>A0AAF0IYW7_9BASI</name>
<proteinExistence type="predicted"/>
<dbReference type="Gene3D" id="1.25.40.10">
    <property type="entry name" value="Tetratricopeptide repeat domain"/>
    <property type="match status" value="2"/>
</dbReference>
<gene>
    <name evidence="3" type="ORF">MEQU1_001484</name>
</gene>